<evidence type="ECO:0000256" key="1">
    <source>
        <dbReference type="ARBA" id="ARBA00007535"/>
    </source>
</evidence>
<evidence type="ECO:0000313" key="4">
    <source>
        <dbReference type="Proteomes" id="UP000007264"/>
    </source>
</evidence>
<dbReference type="RefSeq" id="XP_005649267.1">
    <property type="nucleotide sequence ID" value="XM_005649210.1"/>
</dbReference>
<dbReference type="Pfam" id="PF22099">
    <property type="entry name" value="MRS2-like"/>
    <property type="match status" value="1"/>
</dbReference>
<feature type="compositionally biased region" description="Low complexity" evidence="2">
    <location>
        <begin position="260"/>
        <end position="272"/>
    </location>
</feature>
<sequence length="345" mass="37511">MGFSRPSPSSNDYEALLTEQVDKHELCMRLSLPVRDLRILDPAVMTSQSPSSIFIRDNAIIFNIESLRMLIQKDEVILLSSPVAGQSLTASTSPTPNDTFVQELASLLDPVEAAIAHHSSRVETFLPYELRALEHGLATAVRSWEVETLALEKRTFPIVKSLLNKALQDILDDDEDIAAMYLGRKAAAREAAAARSDTGGDATQNASQDDELLVAEALSEEPAQRQGQGPQQRVAIASDRTVSAPPPSFGTQESLPTELSSAPSAPASQYPSREQADHKKTGRALWAQISNMKLAQRLINALQDEDLTDISACENLLESRNELVALDLFLTAVATVFAFVSMVGE</sequence>
<reference evidence="3 4" key="1">
    <citation type="journal article" date="2012" name="Genome Biol.">
        <title>The genome of the polar eukaryotic microalga coccomyxa subellipsoidea reveals traits of cold adaptation.</title>
        <authorList>
            <person name="Blanc G."/>
            <person name="Agarkova I."/>
            <person name="Grimwood J."/>
            <person name="Kuo A."/>
            <person name="Brueggeman A."/>
            <person name="Dunigan D."/>
            <person name="Gurnon J."/>
            <person name="Ladunga I."/>
            <person name="Lindquist E."/>
            <person name="Lucas S."/>
            <person name="Pangilinan J."/>
            <person name="Proschold T."/>
            <person name="Salamov A."/>
            <person name="Schmutz J."/>
            <person name="Weeks D."/>
            <person name="Yamada T."/>
            <person name="Claverie J.M."/>
            <person name="Grigoriev I."/>
            <person name="Van Etten J."/>
            <person name="Lomsadze A."/>
            <person name="Borodovsky M."/>
        </authorList>
    </citation>
    <scope>NUCLEOTIDE SEQUENCE [LARGE SCALE GENOMIC DNA]</scope>
    <source>
        <strain evidence="3 4">C-169</strain>
    </source>
</reference>
<dbReference type="eggNOG" id="KOG2662">
    <property type="taxonomic scope" value="Eukaryota"/>
</dbReference>
<dbReference type="OrthoDB" id="514802at2759"/>
<evidence type="ECO:0008006" key="5">
    <source>
        <dbReference type="Google" id="ProtNLM"/>
    </source>
</evidence>
<dbReference type="PANTHER" id="PTHR13890">
    <property type="entry name" value="RNA SPLICING PROTEIN MRS2, MITOCHONDRIAL"/>
    <property type="match status" value="1"/>
</dbReference>
<dbReference type="GO" id="GO:0015095">
    <property type="term" value="F:magnesium ion transmembrane transporter activity"/>
    <property type="evidence" value="ECO:0007669"/>
    <property type="project" value="TreeGrafter"/>
</dbReference>
<protein>
    <recommendedName>
        <fullName evidence="5">Magnesium transporter</fullName>
    </recommendedName>
</protein>
<feature type="compositionally biased region" description="Polar residues" evidence="2">
    <location>
        <begin position="249"/>
        <end position="259"/>
    </location>
</feature>
<dbReference type="AlphaFoldDB" id="I0Z254"/>
<feature type="region of interest" description="Disordered" evidence="2">
    <location>
        <begin position="241"/>
        <end position="281"/>
    </location>
</feature>
<organism evidence="3 4">
    <name type="scientific">Coccomyxa subellipsoidea (strain C-169)</name>
    <name type="common">Green microalga</name>
    <dbReference type="NCBI Taxonomy" id="574566"/>
    <lineage>
        <taxon>Eukaryota</taxon>
        <taxon>Viridiplantae</taxon>
        <taxon>Chlorophyta</taxon>
        <taxon>core chlorophytes</taxon>
        <taxon>Trebouxiophyceae</taxon>
        <taxon>Trebouxiophyceae incertae sedis</taxon>
        <taxon>Coccomyxaceae</taxon>
        <taxon>Coccomyxa</taxon>
        <taxon>Coccomyxa subellipsoidea</taxon>
    </lineage>
</organism>
<dbReference type="PANTHER" id="PTHR13890:SF31">
    <property type="entry name" value="MAGNESIUM TRANSPORTER MRS2-2-RELATED"/>
    <property type="match status" value="1"/>
</dbReference>
<dbReference type="Gene3D" id="2.40.128.330">
    <property type="match status" value="1"/>
</dbReference>
<dbReference type="KEGG" id="csl:COCSUDRAFT_62141"/>
<dbReference type="InterPro" id="IPR039204">
    <property type="entry name" value="MRS2-like"/>
</dbReference>
<gene>
    <name evidence="3" type="ORF">COCSUDRAFT_62141</name>
</gene>
<evidence type="ECO:0000256" key="2">
    <source>
        <dbReference type="SAM" id="MobiDB-lite"/>
    </source>
</evidence>
<comment type="caution">
    <text evidence="3">The sequence shown here is derived from an EMBL/GenBank/DDBJ whole genome shotgun (WGS) entry which is preliminary data.</text>
</comment>
<proteinExistence type="inferred from homology"/>
<dbReference type="EMBL" id="AGSI01000005">
    <property type="protein sequence ID" value="EIE24723.1"/>
    <property type="molecule type" value="Genomic_DNA"/>
</dbReference>
<dbReference type="GeneID" id="17042724"/>
<accession>I0Z254</accession>
<comment type="similarity">
    <text evidence="1">Belongs to the CorA metal ion transporter (MIT) (TC 1.A.35.5) family.</text>
</comment>
<name>I0Z254_COCSC</name>
<dbReference type="Proteomes" id="UP000007264">
    <property type="component" value="Unassembled WGS sequence"/>
</dbReference>
<evidence type="ECO:0000313" key="3">
    <source>
        <dbReference type="EMBL" id="EIE24723.1"/>
    </source>
</evidence>
<keyword evidence="4" id="KW-1185">Reference proteome</keyword>